<comment type="similarity">
    <text evidence="5">Belongs to the SAT4 family.</text>
</comment>
<gene>
    <name evidence="8" type="ORF">ACN42_g9802</name>
</gene>
<keyword evidence="2 6" id="KW-0812">Transmembrane</keyword>
<dbReference type="Pfam" id="PF20684">
    <property type="entry name" value="Fung_rhodopsin"/>
    <property type="match status" value="1"/>
</dbReference>
<feature type="transmembrane region" description="Helical" evidence="6">
    <location>
        <begin position="105"/>
        <end position="127"/>
    </location>
</feature>
<dbReference type="AlphaFoldDB" id="A0A117NLA4"/>
<evidence type="ECO:0000259" key="7">
    <source>
        <dbReference type="Pfam" id="PF20684"/>
    </source>
</evidence>
<evidence type="ECO:0000256" key="4">
    <source>
        <dbReference type="ARBA" id="ARBA00023136"/>
    </source>
</evidence>
<feature type="transmembrane region" description="Helical" evidence="6">
    <location>
        <begin position="139"/>
        <end position="161"/>
    </location>
</feature>
<feature type="transmembrane region" description="Helical" evidence="6">
    <location>
        <begin position="12"/>
        <end position="34"/>
    </location>
</feature>
<keyword evidence="4 6" id="KW-0472">Membrane</keyword>
<keyword evidence="3 6" id="KW-1133">Transmembrane helix</keyword>
<dbReference type="InterPro" id="IPR052337">
    <property type="entry name" value="SAT4-like"/>
</dbReference>
<feature type="domain" description="Rhodopsin" evidence="7">
    <location>
        <begin position="54"/>
        <end position="242"/>
    </location>
</feature>
<dbReference type="InterPro" id="IPR049326">
    <property type="entry name" value="Rhodopsin_dom_fungi"/>
</dbReference>
<dbReference type="EMBL" id="LLXE01000371">
    <property type="protein sequence ID" value="KUM57382.1"/>
    <property type="molecule type" value="Genomic_DNA"/>
</dbReference>
<evidence type="ECO:0000256" key="6">
    <source>
        <dbReference type="SAM" id="Phobius"/>
    </source>
</evidence>
<proteinExistence type="inferred from homology"/>
<evidence type="ECO:0000313" key="8">
    <source>
        <dbReference type="EMBL" id="KUM57382.1"/>
    </source>
</evidence>
<evidence type="ECO:0000256" key="2">
    <source>
        <dbReference type="ARBA" id="ARBA00022692"/>
    </source>
</evidence>
<dbReference type="PANTHER" id="PTHR33048:SF47">
    <property type="entry name" value="INTEGRAL MEMBRANE PROTEIN-RELATED"/>
    <property type="match status" value="1"/>
</dbReference>
<reference evidence="8 9" key="1">
    <citation type="submission" date="2015-10" db="EMBL/GenBank/DDBJ databases">
        <title>Genome sequencing of Penicillium freii.</title>
        <authorList>
            <person name="Nguyen H.D."/>
            <person name="Visagie C.M."/>
            <person name="Seifert K.A."/>
        </authorList>
    </citation>
    <scope>NUCLEOTIDE SEQUENCE [LARGE SCALE GENOMIC DNA]</scope>
    <source>
        <strain evidence="8 9">DAOM 242723</strain>
    </source>
</reference>
<organism evidence="8 9">
    <name type="scientific">Penicillium freii</name>
    <dbReference type="NCBI Taxonomy" id="48697"/>
    <lineage>
        <taxon>Eukaryota</taxon>
        <taxon>Fungi</taxon>
        <taxon>Dikarya</taxon>
        <taxon>Ascomycota</taxon>
        <taxon>Pezizomycotina</taxon>
        <taxon>Eurotiomycetes</taxon>
        <taxon>Eurotiomycetidae</taxon>
        <taxon>Eurotiales</taxon>
        <taxon>Aspergillaceae</taxon>
        <taxon>Penicillium</taxon>
    </lineage>
</organism>
<sequence>MDIPKPGEGDVNIGTGTFQACWVLTAIVGVALLFRYATKVWVRWALPQVTAPGRIWGTEDLFFLVAWGFDITHMIFIQMSAKWGLGRHFFYLTNEERLNAMKWDFLSQPLAVSSAMVSRAGMMWFILTCFSASDKKIRLSIIVCSVVQVVVNMVTIVQIIVQCGPNPYHTVGILLSVWPILISSQSDRVQYFHYMWTPLPEDGSVKCQSPTVQTTVGFVQGGFNTVIDFFLAALAAVELWQFFLRTLHRNPHTSFWSQFCKISGTVRSRRIWQTITLSGPLLLSGCASIKLKSLGDRQDFTYNIVTFVLWVKIENYSILLASCAPVARLFLRSFVDHRREGRSHGYWSRSRSTGHSEPNTELKRRAQVQDQWLDSATVTNMTNADAYIKDEEDQWNGHKHQRSSSQISKAKIPDHLDDGRVTVKTDIVVQVDDGRSISSGGTRLLPDGGESHYQHECYRSLQTLDRAASILLKNARTGLLNQVMWKKSEDVIALLLEERYEETEKMDSTFLCGNEGHGAGGG</sequence>
<dbReference type="GO" id="GO:0016020">
    <property type="term" value="C:membrane"/>
    <property type="evidence" value="ECO:0007669"/>
    <property type="project" value="UniProtKB-SubCell"/>
</dbReference>
<name>A0A117NLA4_PENFR</name>
<dbReference type="Proteomes" id="UP000055045">
    <property type="component" value="Unassembled WGS sequence"/>
</dbReference>
<dbReference type="PROSITE" id="PS51257">
    <property type="entry name" value="PROKAR_LIPOPROTEIN"/>
    <property type="match status" value="1"/>
</dbReference>
<protein>
    <recommendedName>
        <fullName evidence="7">Rhodopsin domain-containing protein</fullName>
    </recommendedName>
</protein>
<evidence type="ECO:0000256" key="3">
    <source>
        <dbReference type="ARBA" id="ARBA00022989"/>
    </source>
</evidence>
<evidence type="ECO:0000313" key="9">
    <source>
        <dbReference type="Proteomes" id="UP000055045"/>
    </source>
</evidence>
<keyword evidence="9" id="KW-1185">Reference proteome</keyword>
<evidence type="ECO:0000256" key="1">
    <source>
        <dbReference type="ARBA" id="ARBA00004141"/>
    </source>
</evidence>
<dbReference type="PANTHER" id="PTHR33048">
    <property type="entry name" value="PTH11-LIKE INTEGRAL MEMBRANE PROTEIN (AFU_ORTHOLOGUE AFUA_5G11245)"/>
    <property type="match status" value="1"/>
</dbReference>
<comment type="subcellular location">
    <subcellularLocation>
        <location evidence="1">Membrane</location>
        <topology evidence="1">Multi-pass membrane protein</topology>
    </subcellularLocation>
</comment>
<evidence type="ECO:0000256" key="5">
    <source>
        <dbReference type="ARBA" id="ARBA00038359"/>
    </source>
</evidence>
<comment type="caution">
    <text evidence="8">The sequence shown here is derived from an EMBL/GenBank/DDBJ whole genome shotgun (WGS) entry which is preliminary data.</text>
</comment>
<feature type="transmembrane region" description="Helical" evidence="6">
    <location>
        <begin position="61"/>
        <end position="85"/>
    </location>
</feature>
<accession>A0A117NLA4</accession>